<accession>A0A5S4GLC6</accession>
<evidence type="ECO:0000313" key="1">
    <source>
        <dbReference type="EMBL" id="TMR33766.1"/>
    </source>
</evidence>
<dbReference type="AlphaFoldDB" id="A0A5S4GLC6"/>
<dbReference type="RefSeq" id="WP_138639233.1">
    <property type="nucleotide sequence ID" value="NZ_VCKZ01000223.1"/>
</dbReference>
<evidence type="ECO:0000313" key="2">
    <source>
        <dbReference type="Proteomes" id="UP000305238"/>
    </source>
</evidence>
<dbReference type="Proteomes" id="UP000305238">
    <property type="component" value="Unassembled WGS sequence"/>
</dbReference>
<comment type="caution">
    <text evidence="1">The sequence shown here is derived from an EMBL/GenBank/DDBJ whole genome shotgun (WGS) entry which is preliminary data.</text>
</comment>
<dbReference type="OrthoDB" id="2528990at2"/>
<proteinExistence type="predicted"/>
<reference evidence="1 2" key="1">
    <citation type="submission" date="2019-05" db="EMBL/GenBank/DDBJ databases">
        <title>Draft genome sequence of Actinomadura geliboluensis A8036.</title>
        <authorList>
            <person name="Saricaoglu S."/>
            <person name="Isik K."/>
        </authorList>
    </citation>
    <scope>NUCLEOTIDE SEQUENCE [LARGE SCALE GENOMIC DNA]</scope>
    <source>
        <strain evidence="1 2">A8036</strain>
    </source>
</reference>
<protein>
    <submittedName>
        <fullName evidence="1">Uncharacterized protein</fullName>
    </submittedName>
</protein>
<keyword evidence="2" id="KW-1185">Reference proteome</keyword>
<organism evidence="1 2">
    <name type="scientific">Actinomadura geliboluensis</name>
    <dbReference type="NCBI Taxonomy" id="882440"/>
    <lineage>
        <taxon>Bacteria</taxon>
        <taxon>Bacillati</taxon>
        <taxon>Actinomycetota</taxon>
        <taxon>Actinomycetes</taxon>
        <taxon>Streptosporangiales</taxon>
        <taxon>Thermomonosporaceae</taxon>
        <taxon>Actinomadura</taxon>
    </lineage>
</organism>
<sequence length="364" mass="39967">MGERAHYVIKDGGSWELYYSQWGGYSIELDMLPGPEFAERFARGQRRVDAWMNECECSGAALIDRGERRLLWFSDCLDGPAYRAAALAALRRTWPAGWRLDWAYDGLREIAGAVGQDERGVRRWSGIPVPDDIRTPEQFMAALPQFELNPDVYPPGSELPRELPIPVPPVRPAEEASPATLVTVVRGGVTRAYMVRATASMVIENGAASLDAYRDWSPVVSWPAFPDEGVHLDADAESAGVWTLRTLDRVLDEAGAHWPGWQWTPWQDRYHEHLALAAGAIVLPVPDQAAGLRSLAAEFERHQKLDAGTRGAATSLAVVGALTSAAEAAEARLRTAIDNMCAHRPADVTAEERALVRSAFDALS</sequence>
<gene>
    <name evidence="1" type="ORF">ETD96_26655</name>
</gene>
<dbReference type="EMBL" id="VCKZ01000223">
    <property type="protein sequence ID" value="TMR33766.1"/>
    <property type="molecule type" value="Genomic_DNA"/>
</dbReference>
<name>A0A5S4GLC6_9ACTN</name>